<dbReference type="RefSeq" id="WP_208814495.1">
    <property type="nucleotide sequence ID" value="NZ_WVUH01000134.1"/>
</dbReference>
<name>A0ABS3VSU0_MICEH</name>
<evidence type="ECO:0000313" key="2">
    <source>
        <dbReference type="Proteomes" id="UP000823521"/>
    </source>
</evidence>
<organism evidence="1 2">
    <name type="scientific">Micromonospora echinofusca</name>
    <dbReference type="NCBI Taxonomy" id="47858"/>
    <lineage>
        <taxon>Bacteria</taxon>
        <taxon>Bacillati</taxon>
        <taxon>Actinomycetota</taxon>
        <taxon>Actinomycetes</taxon>
        <taxon>Micromonosporales</taxon>
        <taxon>Micromonosporaceae</taxon>
        <taxon>Micromonospora</taxon>
    </lineage>
</organism>
<protein>
    <submittedName>
        <fullName evidence="1">Uncharacterized protein</fullName>
    </submittedName>
</protein>
<gene>
    <name evidence="1" type="ORF">GSF22_16565</name>
</gene>
<keyword evidence="2" id="KW-1185">Reference proteome</keyword>
<sequence length="303" mass="33915">MTRVTIGVRAAMRILPGRCDPLEAGVPTYAQLRAERWWDREIVTPALDRLGDELCRRTGRPRTAAGTKGDNAHLCGAHRSQEWILRSRYCTDRDYRVQPGLTAEQLRWVSGFDFTPGSAGQMIAQSRRLMAAMKAGRLDEVLEFYGNVDGDRVVDGWDNLRDRAARSDRSHLWHWHLSIDRRYCDNRDLMARILATALGDAAVREDEMSEQAESQINSLFDGMFHGGNSMGRSVDPDGSGERTASNSVVAKLDYLLARLDAVERRLAQPVQATVDPATIAAALPAELVDRIVDELAARLRQDR</sequence>
<comment type="caution">
    <text evidence="1">The sequence shown here is derived from an EMBL/GenBank/DDBJ whole genome shotgun (WGS) entry which is preliminary data.</text>
</comment>
<proteinExistence type="predicted"/>
<evidence type="ECO:0000313" key="1">
    <source>
        <dbReference type="EMBL" id="MBO4207605.1"/>
    </source>
</evidence>
<dbReference type="EMBL" id="WVUH01000134">
    <property type="protein sequence ID" value="MBO4207605.1"/>
    <property type="molecule type" value="Genomic_DNA"/>
</dbReference>
<accession>A0ABS3VSU0</accession>
<dbReference type="Proteomes" id="UP000823521">
    <property type="component" value="Unassembled WGS sequence"/>
</dbReference>
<reference evidence="1 2" key="1">
    <citation type="submission" date="2019-12" db="EMBL/GenBank/DDBJ databases">
        <title>Whole genome sequencing of endophytic Actinobacterium Micromonospora sp. MPMI6T.</title>
        <authorList>
            <person name="Evv R."/>
            <person name="Podile A.R."/>
        </authorList>
    </citation>
    <scope>NUCLEOTIDE SEQUENCE [LARGE SCALE GENOMIC DNA]</scope>
    <source>
        <strain evidence="1 2">MPMI6</strain>
    </source>
</reference>